<keyword evidence="5 12" id="KW-0067">ATP-binding</keyword>
<dbReference type="GO" id="GO:0016887">
    <property type="term" value="F:ATP hydrolysis activity"/>
    <property type="evidence" value="ECO:0007669"/>
    <property type="project" value="RHEA"/>
</dbReference>
<dbReference type="FunFam" id="1.10.486.10:FF:000003">
    <property type="entry name" value="ATP-dependent DNA helicase"/>
    <property type="match status" value="1"/>
</dbReference>
<evidence type="ECO:0000259" key="13">
    <source>
        <dbReference type="PROSITE" id="PS51198"/>
    </source>
</evidence>
<gene>
    <name evidence="15" type="ORF">SAMN05421780_103217</name>
</gene>
<dbReference type="GO" id="GO:0033202">
    <property type="term" value="C:DNA helicase complex"/>
    <property type="evidence" value="ECO:0007669"/>
    <property type="project" value="TreeGrafter"/>
</dbReference>
<evidence type="ECO:0000256" key="8">
    <source>
        <dbReference type="ARBA" id="ARBA00034617"/>
    </source>
</evidence>
<evidence type="ECO:0000256" key="4">
    <source>
        <dbReference type="ARBA" id="ARBA00022806"/>
    </source>
</evidence>
<dbReference type="InterPro" id="IPR014017">
    <property type="entry name" value="DNA_helicase_UvrD-like_C"/>
</dbReference>
<evidence type="ECO:0000256" key="12">
    <source>
        <dbReference type="PROSITE-ProRule" id="PRU00560"/>
    </source>
</evidence>
<dbReference type="InterPro" id="IPR027417">
    <property type="entry name" value="P-loop_NTPase"/>
</dbReference>
<dbReference type="Gene3D" id="3.40.50.300">
    <property type="entry name" value="P-loop containing nucleotide triphosphate hydrolases"/>
    <property type="match status" value="2"/>
</dbReference>
<evidence type="ECO:0000256" key="2">
    <source>
        <dbReference type="ARBA" id="ARBA00022741"/>
    </source>
</evidence>
<reference evidence="15 16" key="1">
    <citation type="submission" date="2016-10" db="EMBL/GenBank/DDBJ databases">
        <authorList>
            <person name="de Groot N.N."/>
        </authorList>
    </citation>
    <scope>NUCLEOTIDE SEQUENCE [LARGE SCALE GENOMIC DNA]</scope>
    <source>
        <strain evidence="15 16">DSM 6793</strain>
    </source>
</reference>
<dbReference type="Gene3D" id="1.10.10.160">
    <property type="match status" value="1"/>
</dbReference>
<evidence type="ECO:0000259" key="14">
    <source>
        <dbReference type="PROSITE" id="PS51217"/>
    </source>
</evidence>
<dbReference type="AlphaFoldDB" id="A0A1I1H5B3"/>
<comment type="similarity">
    <text evidence="1">Belongs to the helicase family. UvrD subfamily.</text>
</comment>
<dbReference type="InterPro" id="IPR000212">
    <property type="entry name" value="DNA_helicase_UvrD/REP"/>
</dbReference>
<dbReference type="EMBL" id="FOLE01000003">
    <property type="protein sequence ID" value="SFC19134.1"/>
    <property type="molecule type" value="Genomic_DNA"/>
</dbReference>
<dbReference type="GO" id="GO:0043138">
    <property type="term" value="F:3'-5' DNA helicase activity"/>
    <property type="evidence" value="ECO:0007669"/>
    <property type="project" value="UniProtKB-EC"/>
</dbReference>
<keyword evidence="4 12" id="KW-0347">Helicase</keyword>
<dbReference type="InterPro" id="IPR014016">
    <property type="entry name" value="UvrD-like_ATP-bd"/>
</dbReference>
<dbReference type="CDD" id="cd17932">
    <property type="entry name" value="DEXQc_UvrD"/>
    <property type="match status" value="1"/>
</dbReference>
<dbReference type="Gene3D" id="1.10.486.10">
    <property type="entry name" value="PCRA, domain 4"/>
    <property type="match status" value="1"/>
</dbReference>
<evidence type="ECO:0000256" key="1">
    <source>
        <dbReference type="ARBA" id="ARBA00009922"/>
    </source>
</evidence>
<dbReference type="GO" id="GO:0000725">
    <property type="term" value="P:recombinational repair"/>
    <property type="evidence" value="ECO:0007669"/>
    <property type="project" value="TreeGrafter"/>
</dbReference>
<sequence>MSDFLDGLNEAQSEAVVNTEGPTMIIAGAGSGKTRVLTYRIAHLIAKGVEPFHILALTFTNKAASEMRQRIEKVVGTEARNIWMGTFHSVFSKILRIEADKINYPSDFTIYDSEDSKSLLKSIVKELHLDDKVYKPSMVLARISAAKNRLVSVNEYLSNPIYKEDDIASGRPEMGRIYKIYAERCFKAGAMDFDDLLFNTNVLFRNHLDVLNKYQQKFQYVMVDEYQDTNVSQYLITKKLAAVHQNICVVGDDAQSIYAFRGADIQNILNFENDYPDLKIFRLEQNYRSTQTIVEAANSIIKHNTKQLRKNVWTSNPEGTKIDVIKASSDTEEGKLIANAIFEEKAQHNLRNRDFAILYRTNAQSRSMEEALRRLNIKYRIVGGLSFYQRKEIKDLIAYLRLIINHNDEEALKRVINLPKRGIGDTTLAKLIVIANENDVTLWTVLSEVDKVLQGRTASAIQGFVDLIKAFRISAEARDAYEVAAQVAKESGMLRELYEDKTVEGLSRYENVQELLNAIKEFTANPEREDTRLGSFLQEVALITDADTDNDEDKDRVTLMTIHSAKGLEFKNVYVVGMEEGLFPSSMMIGSRQDLEEERRLFYVAVTRAEHKLTLSFATSRYRYGNLQSCEPSRFLEEIDRQYLKIQQRSLPTSLDRTASSRNLSSVRGGVTKIATNPVSRPAAYVPSENFVPSDLRRLRDGMRVEHQKFGFGTVKTVDMASPDKKALVHFDLLGDKTLLLSFAKLMIIE</sequence>
<feature type="domain" description="UvrD-like helicase C-terminal" evidence="14">
    <location>
        <begin position="291"/>
        <end position="567"/>
    </location>
</feature>
<keyword evidence="16" id="KW-1185">Reference proteome</keyword>
<dbReference type="EC" id="5.6.2.4" evidence="9"/>
<dbReference type="Pfam" id="PF00580">
    <property type="entry name" value="UvrD-helicase"/>
    <property type="match status" value="1"/>
</dbReference>
<organism evidence="15 16">
    <name type="scientific">Flexibacter flexilis DSM 6793</name>
    <dbReference type="NCBI Taxonomy" id="927664"/>
    <lineage>
        <taxon>Bacteria</taxon>
        <taxon>Pseudomonadati</taxon>
        <taxon>Bacteroidota</taxon>
        <taxon>Cytophagia</taxon>
        <taxon>Cytophagales</taxon>
        <taxon>Flexibacteraceae</taxon>
        <taxon>Flexibacter</taxon>
    </lineage>
</organism>
<dbReference type="PROSITE" id="PS51217">
    <property type="entry name" value="UVRD_HELICASE_CTER"/>
    <property type="match status" value="1"/>
</dbReference>
<evidence type="ECO:0000256" key="11">
    <source>
        <dbReference type="ARBA" id="ARBA00048988"/>
    </source>
</evidence>
<evidence type="ECO:0000313" key="16">
    <source>
        <dbReference type="Proteomes" id="UP000199514"/>
    </source>
</evidence>
<dbReference type="PANTHER" id="PTHR11070:SF2">
    <property type="entry name" value="ATP-DEPENDENT DNA HELICASE SRS2"/>
    <property type="match status" value="1"/>
</dbReference>
<keyword evidence="6" id="KW-0238">DNA-binding</keyword>
<evidence type="ECO:0000256" key="5">
    <source>
        <dbReference type="ARBA" id="ARBA00022840"/>
    </source>
</evidence>
<dbReference type="PROSITE" id="PS51198">
    <property type="entry name" value="UVRD_HELICASE_ATP_BIND"/>
    <property type="match status" value="1"/>
</dbReference>
<dbReference type="GO" id="GO:0005524">
    <property type="term" value="F:ATP binding"/>
    <property type="evidence" value="ECO:0007669"/>
    <property type="project" value="UniProtKB-UniRule"/>
</dbReference>
<dbReference type="SUPFAM" id="SSF52540">
    <property type="entry name" value="P-loop containing nucleoside triphosphate hydrolases"/>
    <property type="match status" value="1"/>
</dbReference>
<dbReference type="Pfam" id="PF13361">
    <property type="entry name" value="UvrD_C"/>
    <property type="match status" value="1"/>
</dbReference>
<accession>A0A1I1H5B3</accession>
<dbReference type="RefSeq" id="WP_091510147.1">
    <property type="nucleotide sequence ID" value="NZ_FOLE01000003.1"/>
</dbReference>
<feature type="domain" description="UvrD-like helicase ATP-binding" evidence="13">
    <location>
        <begin position="6"/>
        <end position="290"/>
    </location>
</feature>
<dbReference type="PANTHER" id="PTHR11070">
    <property type="entry name" value="UVRD / RECB / PCRA DNA HELICASE FAMILY MEMBER"/>
    <property type="match status" value="1"/>
</dbReference>
<feature type="binding site" evidence="12">
    <location>
        <begin position="27"/>
        <end position="34"/>
    </location>
    <ligand>
        <name>ATP</name>
        <dbReference type="ChEBI" id="CHEBI:30616"/>
    </ligand>
</feature>
<evidence type="ECO:0000256" key="6">
    <source>
        <dbReference type="ARBA" id="ARBA00023125"/>
    </source>
</evidence>
<evidence type="ECO:0000256" key="3">
    <source>
        <dbReference type="ARBA" id="ARBA00022801"/>
    </source>
</evidence>
<proteinExistence type="inferred from homology"/>
<evidence type="ECO:0000256" key="9">
    <source>
        <dbReference type="ARBA" id="ARBA00034808"/>
    </source>
</evidence>
<comment type="catalytic activity">
    <reaction evidence="8">
        <text>Couples ATP hydrolysis with the unwinding of duplex DNA by translocating in the 3'-5' direction.</text>
        <dbReference type="EC" id="5.6.2.4"/>
    </reaction>
</comment>
<evidence type="ECO:0000256" key="10">
    <source>
        <dbReference type="ARBA" id="ARBA00034923"/>
    </source>
</evidence>
<dbReference type="STRING" id="927664.SAMN05421780_103217"/>
<keyword evidence="2 12" id="KW-0547">Nucleotide-binding</keyword>
<keyword evidence="7" id="KW-0413">Isomerase</keyword>
<keyword evidence="3 12" id="KW-0378">Hydrolase</keyword>
<evidence type="ECO:0000256" key="7">
    <source>
        <dbReference type="ARBA" id="ARBA00023235"/>
    </source>
</evidence>
<dbReference type="Proteomes" id="UP000199514">
    <property type="component" value="Unassembled WGS sequence"/>
</dbReference>
<dbReference type="GO" id="GO:0003677">
    <property type="term" value="F:DNA binding"/>
    <property type="evidence" value="ECO:0007669"/>
    <property type="project" value="UniProtKB-KW"/>
</dbReference>
<protein>
    <recommendedName>
        <fullName evidence="9">DNA 3'-5' helicase</fullName>
        <ecNumber evidence="9">5.6.2.4</ecNumber>
    </recommendedName>
    <alternativeName>
        <fullName evidence="10">DNA 3'-5' helicase II</fullName>
    </alternativeName>
</protein>
<name>A0A1I1H5B3_9BACT</name>
<dbReference type="CDD" id="cd18807">
    <property type="entry name" value="SF1_C_UvrD"/>
    <property type="match status" value="1"/>
</dbReference>
<comment type="catalytic activity">
    <reaction evidence="11">
        <text>ATP + H2O = ADP + phosphate + H(+)</text>
        <dbReference type="Rhea" id="RHEA:13065"/>
        <dbReference type="ChEBI" id="CHEBI:15377"/>
        <dbReference type="ChEBI" id="CHEBI:15378"/>
        <dbReference type="ChEBI" id="CHEBI:30616"/>
        <dbReference type="ChEBI" id="CHEBI:43474"/>
        <dbReference type="ChEBI" id="CHEBI:456216"/>
        <dbReference type="EC" id="5.6.2.4"/>
    </reaction>
</comment>
<dbReference type="InterPro" id="IPR013986">
    <property type="entry name" value="DExx_box_DNA_helicase_dom_sf"/>
</dbReference>
<dbReference type="OrthoDB" id="9810135at2"/>
<evidence type="ECO:0000313" key="15">
    <source>
        <dbReference type="EMBL" id="SFC19134.1"/>
    </source>
</evidence>
<dbReference type="GO" id="GO:0005829">
    <property type="term" value="C:cytosol"/>
    <property type="evidence" value="ECO:0007669"/>
    <property type="project" value="TreeGrafter"/>
</dbReference>